<keyword evidence="8" id="KW-1173">Viral penetration via permeabilization of host membrane</keyword>
<feature type="compositionally biased region" description="Basic and acidic residues" evidence="13">
    <location>
        <begin position="104"/>
        <end position="118"/>
    </location>
</feature>
<keyword evidence="9" id="KW-1161">Viral attachment to host cell</keyword>
<comment type="subcellular location">
    <subcellularLocation>
        <location evidence="1">Virion</location>
    </subcellularLocation>
</comment>
<evidence type="ECO:0000256" key="12">
    <source>
        <dbReference type="ARBA" id="ARBA00023296"/>
    </source>
</evidence>
<dbReference type="InterPro" id="IPR036952">
    <property type="entry name" value="VP1/VP2"/>
</dbReference>
<dbReference type="GO" id="GO:0075512">
    <property type="term" value="P:clathrin-dependent endocytosis of virus by host cell"/>
    <property type="evidence" value="ECO:0007669"/>
    <property type="project" value="UniProtKB-KW"/>
</dbReference>
<evidence type="ECO:0000256" key="8">
    <source>
        <dbReference type="ARBA" id="ARBA00022648"/>
    </source>
</evidence>
<keyword evidence="4" id="KW-0167">Capsid protein</keyword>
<protein>
    <submittedName>
        <fullName evidence="15">Capsid protein</fullName>
    </submittedName>
</protein>
<dbReference type="InterPro" id="IPR001403">
    <property type="entry name" value="Parvovirus_coat"/>
</dbReference>
<evidence type="ECO:0000256" key="5">
    <source>
        <dbReference type="ARBA" id="ARBA00022570"/>
    </source>
</evidence>
<dbReference type="Pfam" id="PF00740">
    <property type="entry name" value="VP1_2"/>
    <property type="match status" value="2"/>
</dbReference>
<evidence type="ECO:0000256" key="7">
    <source>
        <dbReference type="ARBA" id="ARBA00022595"/>
    </source>
</evidence>
<dbReference type="GO" id="GO:0140267">
    <property type="term" value="P:symbiont entry into host cell via permeabilization of host membrane"/>
    <property type="evidence" value="ECO:0007669"/>
    <property type="project" value="UniProtKB-KW"/>
</dbReference>
<accession>A0A0D4BTR2</accession>
<gene>
    <name evidence="15" type="primary">ORF2</name>
</gene>
<keyword evidence="3" id="KW-1140">T=1 icosahedral capsid protein</keyword>
<keyword evidence="7" id="KW-1162">Viral penetration into host cytoplasm</keyword>
<keyword evidence="10" id="KW-0946">Virion</keyword>
<organism evidence="15">
    <name type="scientific">Porcine parvovirus</name>
    <name type="common">PPV</name>
    <dbReference type="NCBI Taxonomy" id="10796"/>
    <lineage>
        <taxon>Viruses</taxon>
        <taxon>Monodnaviria</taxon>
        <taxon>Shotokuvirae</taxon>
        <taxon>Cossaviricota</taxon>
        <taxon>Quintoviricetes</taxon>
        <taxon>Piccovirales</taxon>
        <taxon>Parvoviridae</taxon>
        <taxon>Parvovirinae</taxon>
        <taxon>Protoparvovirus</taxon>
        <taxon>Protoparvovirus ungulate1</taxon>
    </lineage>
</organism>
<comment type="similarity">
    <text evidence="2">Belongs to the parvoviridae capsid protein family.</text>
</comment>
<feature type="domain" description="Coat protein VP1/VP2 Parvovirus" evidence="14">
    <location>
        <begin position="146"/>
        <end position="404"/>
    </location>
</feature>
<keyword evidence="5" id="KW-1165">Clathrin-mediated endocytosis of virus by host</keyword>
<evidence type="ECO:0000256" key="3">
    <source>
        <dbReference type="ARBA" id="ARBA00022431"/>
    </source>
</evidence>
<evidence type="ECO:0000256" key="9">
    <source>
        <dbReference type="ARBA" id="ARBA00022804"/>
    </source>
</evidence>
<evidence type="ECO:0000256" key="10">
    <source>
        <dbReference type="ARBA" id="ARBA00022844"/>
    </source>
</evidence>
<evidence type="ECO:0000256" key="13">
    <source>
        <dbReference type="SAM" id="MobiDB-lite"/>
    </source>
</evidence>
<feature type="domain" description="Coat protein VP1/VP2 Parvovirus" evidence="14">
    <location>
        <begin position="568"/>
        <end position="689"/>
    </location>
</feature>
<evidence type="ECO:0000313" key="15">
    <source>
        <dbReference type="EMBL" id="AJT39540.1"/>
    </source>
</evidence>
<dbReference type="InterPro" id="IPR016184">
    <property type="entry name" value="Capsid/spike_ssDNA_virus"/>
</dbReference>
<dbReference type="Gene3D" id="2.170.30.10">
    <property type="entry name" value="Parvovirus coat protein VP1/VP2"/>
    <property type="match status" value="1"/>
</dbReference>
<evidence type="ECO:0000256" key="2">
    <source>
        <dbReference type="ARBA" id="ARBA00005398"/>
    </source>
</evidence>
<feature type="region of interest" description="Disordered" evidence="13">
    <location>
        <begin position="74"/>
        <end position="118"/>
    </location>
</feature>
<evidence type="ECO:0000259" key="14">
    <source>
        <dbReference type="Pfam" id="PF00740"/>
    </source>
</evidence>
<proteinExistence type="inferred from homology"/>
<dbReference type="GO" id="GO:0005198">
    <property type="term" value="F:structural molecule activity"/>
    <property type="evidence" value="ECO:0007669"/>
    <property type="project" value="InterPro"/>
</dbReference>
<name>A0A0D4BTR2_PPV</name>
<keyword evidence="12" id="KW-1160">Virus entry into host cell</keyword>
<dbReference type="SUPFAM" id="SSF88645">
    <property type="entry name" value="ssDNA viruses"/>
    <property type="match status" value="1"/>
</dbReference>
<sequence length="728" mass="82595">MQKHGHWPHLWAPFVDRQMSQEIQQVLKGSTKLSQKLLANFIIALWRAKEKIGAPIYEIVKGVFPSVDKKTVESLLPHPDPIPAPPSSPQRGSKRASPPQSPNAHDEDTMSGHKRQKTMEVESECDKSLLCPTQNAGADFELCGTGGGATNEKGTWVGGTQFTDTSIRTFGTRRCVLSAFPDTYCSMMSGDAIPSIIFNTPWYYYDLNIMSCHFSPSAFQTLIEDYDAFRPRSLTVHLKELVIKDVCQQQGLQAEQVSDNNSATLLAFEDVNYELPYVLGGGQVSVPGHLPGQPYQLPKYSYRTVGKPDPNSGFVPGRNTHPDQGPGHPKASKTIWYSQYLETQDTEFYILENHKATILHSGNTFSQNYNFPDLPFEQLTQYMWDARRQDNPLIDQRIQVMSRMYDDGPQKTFAIKVNPYIVPFTVKSTSRPAMFLAGGRFKDGDYSITGPGDRDKTSFRYYNDPPWIVTRDTYLFSSDLAKTEREQPGPRQGDTVVRTPDGTLIVTTNALAYGYTTEYLKNIPLLSSKYHGVENFRLAVENERGYSMPGHPSHIRETLFRGKLPSEIRESTIKSEDQRKEITFPDYMGSVNEKTTANLESQIWSQIPNTDITEKCTTPPLSIWGMKNPPPMVFLRLLAQMGPPRRSACSGSIPSNTYLNQYCQFLLTYEMEWDVIKRTRKTVRWNPIPPPQIPMGPNNLPVYILNKEGQYRMPTEVWTAKQRPRHRR</sequence>
<keyword evidence="11" id="KW-1164">Virus endocytosis by host</keyword>
<keyword evidence="6" id="KW-0945">Host-virus interaction</keyword>
<evidence type="ECO:0000256" key="6">
    <source>
        <dbReference type="ARBA" id="ARBA00022581"/>
    </source>
</evidence>
<reference evidence="15" key="1">
    <citation type="journal article" date="2015" name="Arch. Virol.">
        <title>Prevalence of emerging porcine parvoviruses and their co-infections with porcine circovirus type 2 in China.</title>
        <authorList>
            <person name="Sun J."/>
            <person name="Huang L."/>
            <person name="Wei Y."/>
            <person name="Wang Y."/>
            <person name="Chen D."/>
            <person name="Du W."/>
            <person name="Wu H."/>
            <person name="Liu C."/>
        </authorList>
    </citation>
    <scope>NUCLEOTIDE SEQUENCE</scope>
    <source>
        <strain evidence="15">HB3</strain>
    </source>
</reference>
<feature type="compositionally biased region" description="Pro residues" evidence="13">
    <location>
        <begin position="78"/>
        <end position="88"/>
    </location>
</feature>
<dbReference type="GO" id="GO:0039615">
    <property type="term" value="C:T=1 icosahedral viral capsid"/>
    <property type="evidence" value="ECO:0007669"/>
    <property type="project" value="UniProtKB-KW"/>
</dbReference>
<dbReference type="GO" id="GO:0019062">
    <property type="term" value="P:virion attachment to host cell"/>
    <property type="evidence" value="ECO:0007669"/>
    <property type="project" value="UniProtKB-KW"/>
</dbReference>
<evidence type="ECO:0000256" key="1">
    <source>
        <dbReference type="ARBA" id="ARBA00004328"/>
    </source>
</evidence>
<evidence type="ECO:0000256" key="11">
    <source>
        <dbReference type="ARBA" id="ARBA00022890"/>
    </source>
</evidence>
<dbReference type="EMBL" id="KP245953">
    <property type="protein sequence ID" value="AJT39540.1"/>
    <property type="molecule type" value="Genomic_DNA"/>
</dbReference>
<evidence type="ECO:0000256" key="4">
    <source>
        <dbReference type="ARBA" id="ARBA00022561"/>
    </source>
</evidence>